<organism evidence="2 3">
    <name type="scientific">Trypanosoma equiperdum</name>
    <dbReference type="NCBI Taxonomy" id="5694"/>
    <lineage>
        <taxon>Eukaryota</taxon>
        <taxon>Discoba</taxon>
        <taxon>Euglenozoa</taxon>
        <taxon>Kinetoplastea</taxon>
        <taxon>Metakinetoplastina</taxon>
        <taxon>Trypanosomatida</taxon>
        <taxon>Trypanosomatidae</taxon>
        <taxon>Trypanosoma</taxon>
    </lineage>
</organism>
<proteinExistence type="predicted"/>
<evidence type="ECO:0000313" key="2">
    <source>
        <dbReference type="EMBL" id="SCU66445.1"/>
    </source>
</evidence>
<evidence type="ECO:0000313" key="3">
    <source>
        <dbReference type="Proteomes" id="UP000195570"/>
    </source>
</evidence>
<dbReference type="RefSeq" id="XP_067077896.1">
    <property type="nucleotide sequence ID" value="XM_067221795.1"/>
</dbReference>
<dbReference type="EMBL" id="CZPT02000537">
    <property type="protein sequence ID" value="SCU66445.1"/>
    <property type="molecule type" value="Genomic_DNA"/>
</dbReference>
<reference evidence="2" key="1">
    <citation type="submission" date="2016-09" db="EMBL/GenBank/DDBJ databases">
        <authorList>
            <person name="Hebert L."/>
            <person name="Moumen B."/>
        </authorList>
    </citation>
    <scope>NUCLEOTIDE SEQUENCE [LARGE SCALE GENOMIC DNA]</scope>
    <source>
        <strain evidence="2">OVI</strain>
    </source>
</reference>
<keyword evidence="1" id="KW-0175">Coiled coil</keyword>
<gene>
    <name evidence="2" type="ORF">TEOVI_000755600</name>
</gene>
<evidence type="ECO:0000256" key="1">
    <source>
        <dbReference type="SAM" id="Coils"/>
    </source>
</evidence>
<name>A0A1G4I3Y7_TRYEQ</name>
<feature type="coiled-coil region" evidence="1">
    <location>
        <begin position="4"/>
        <end position="31"/>
    </location>
</feature>
<dbReference type="Proteomes" id="UP000195570">
    <property type="component" value="Unassembled WGS sequence"/>
</dbReference>
<dbReference type="VEuPathDB" id="TriTrypDB:TEOVI_000755600"/>
<keyword evidence="3" id="KW-1185">Reference proteome</keyword>
<accession>A0A1G4I3Y7</accession>
<sequence>MEDLDNFNINVQVLDRRIDKLVEEIKKAGAQSTWESGGSSMVFKKVDLLYADICKSKTINGKTAVRVFNVNMQLRRVNPCKYVYWCVFPPLLDAAAAGLSQALINFDILMYLFTGCVSQ</sequence>
<dbReference type="AlphaFoldDB" id="A0A1G4I3Y7"/>
<comment type="caution">
    <text evidence="2">The sequence shown here is derived from an EMBL/GenBank/DDBJ whole genome shotgun (WGS) entry which is preliminary data.</text>
</comment>
<dbReference type="GeneID" id="92381490"/>
<protein>
    <submittedName>
        <fullName evidence="2">Uncharacterized protein</fullName>
    </submittedName>
</protein>